<dbReference type="AlphaFoldDB" id="A0A841U287"/>
<reference evidence="1 2" key="1">
    <citation type="submission" date="2020-08" db="EMBL/GenBank/DDBJ databases">
        <title>Cohnella phylogeny.</title>
        <authorList>
            <person name="Dunlap C."/>
        </authorList>
    </citation>
    <scope>NUCLEOTIDE SEQUENCE [LARGE SCALE GENOMIC DNA]</scope>
    <source>
        <strain evidence="1 2">DSM 25239</strain>
    </source>
</reference>
<dbReference type="RefSeq" id="WP_185137555.1">
    <property type="nucleotide sequence ID" value="NZ_JACJVR010000075.1"/>
</dbReference>
<proteinExistence type="predicted"/>
<name>A0A841U287_9BACL</name>
<dbReference type="EMBL" id="JACJVR010000075">
    <property type="protein sequence ID" value="MBB6693572.1"/>
    <property type="molecule type" value="Genomic_DNA"/>
</dbReference>
<keyword evidence="2" id="KW-1185">Reference proteome</keyword>
<sequence>MYRPIDYPKKITEKWLKKAFAPLTDYLESHYPEEKSKMLSYLEFMFCENQRYYYRNWYTKGSIAFDLTGQVVVCDKDALRCDFQLPEFVPVDRPPKEERFVHPNVTRWVESKLNPRQEKQFGEWVRIFLQEYWGPMVNFHMEDLTIGYPLKRGAFPGCLYVYPSEFRSLMVFQFVGDEIVEMKSGLEEYRKFQDRERDLTVNGWHAVTIYPEVLEQDADLFRDYLRKATQLALPR</sequence>
<gene>
    <name evidence="1" type="ORF">H7B90_19445</name>
</gene>
<comment type="caution">
    <text evidence="1">The sequence shown here is derived from an EMBL/GenBank/DDBJ whole genome shotgun (WGS) entry which is preliminary data.</text>
</comment>
<evidence type="ECO:0000313" key="2">
    <source>
        <dbReference type="Proteomes" id="UP000553776"/>
    </source>
</evidence>
<protein>
    <submittedName>
        <fullName evidence="1">Uncharacterized protein</fullName>
    </submittedName>
</protein>
<accession>A0A841U287</accession>
<organism evidence="1 2">
    <name type="scientific">Cohnella xylanilytica</name>
    <dbReference type="NCBI Taxonomy" id="557555"/>
    <lineage>
        <taxon>Bacteria</taxon>
        <taxon>Bacillati</taxon>
        <taxon>Bacillota</taxon>
        <taxon>Bacilli</taxon>
        <taxon>Bacillales</taxon>
        <taxon>Paenibacillaceae</taxon>
        <taxon>Cohnella</taxon>
    </lineage>
</organism>
<dbReference type="Proteomes" id="UP000553776">
    <property type="component" value="Unassembled WGS sequence"/>
</dbReference>
<evidence type="ECO:0000313" key="1">
    <source>
        <dbReference type="EMBL" id="MBB6693572.1"/>
    </source>
</evidence>